<feature type="compositionally biased region" description="Basic and acidic residues" evidence="1">
    <location>
        <begin position="274"/>
        <end position="288"/>
    </location>
</feature>
<feature type="region of interest" description="Disordered" evidence="1">
    <location>
        <begin position="504"/>
        <end position="531"/>
    </location>
</feature>
<protein>
    <submittedName>
        <fullName evidence="2">Uncharacterized protein</fullName>
    </submittedName>
</protein>
<keyword evidence="3" id="KW-1185">Reference proteome</keyword>
<organism evidence="2 3">
    <name type="scientific">Prorocentrum cordatum</name>
    <dbReference type="NCBI Taxonomy" id="2364126"/>
    <lineage>
        <taxon>Eukaryota</taxon>
        <taxon>Sar</taxon>
        <taxon>Alveolata</taxon>
        <taxon>Dinophyceae</taxon>
        <taxon>Prorocentrales</taxon>
        <taxon>Prorocentraceae</taxon>
        <taxon>Prorocentrum</taxon>
    </lineage>
</organism>
<feature type="compositionally biased region" description="Basic and acidic residues" evidence="1">
    <location>
        <begin position="311"/>
        <end position="322"/>
    </location>
</feature>
<feature type="compositionally biased region" description="Basic and acidic residues" evidence="1">
    <location>
        <begin position="512"/>
        <end position="531"/>
    </location>
</feature>
<name>A0ABN9ST82_9DINO</name>
<feature type="region of interest" description="Disordered" evidence="1">
    <location>
        <begin position="274"/>
        <end position="344"/>
    </location>
</feature>
<proteinExistence type="predicted"/>
<evidence type="ECO:0000313" key="2">
    <source>
        <dbReference type="EMBL" id="CAK0835520.1"/>
    </source>
</evidence>
<reference evidence="2" key="1">
    <citation type="submission" date="2023-10" db="EMBL/GenBank/DDBJ databases">
        <authorList>
            <person name="Chen Y."/>
            <person name="Shah S."/>
            <person name="Dougan E. K."/>
            <person name="Thang M."/>
            <person name="Chan C."/>
        </authorList>
    </citation>
    <scope>NUCLEOTIDE SEQUENCE [LARGE SCALE GENOMIC DNA]</scope>
</reference>
<accession>A0ABN9ST82</accession>
<sequence length="691" mass="75750">MLTTPRPLQSLLGFPFEVRESEPLEMSRGVWGQIKALETEVAMLRSAANQNMNSGGPPNQIHPTDEFDKWISRVLADAKAIPPVQTYVKGEFSSFHGVAFGKYSSAVELDAAAEAVRKASREYGGNKVLVKPEQPLETWALQSVRSRIKKMLVVWGFDKKSLWADASTMSASCGSDLVIKMAVDNKTPTLEYGLDWEICFLTNGAIQTVTSLLDAAREKLQRSSAPSKGLGKELSRAGLSANARKTEILSIDVNAAADEAPLFLDAGGGMVEAIKQDKGREKRQERKRQQNSGSRCSEAASVQRKRRVRRGAGEAHDAETCKRGSQKHRGALCAGGKTKTGGPSGLQAVMARGGLEHPCLQSWALRGGGAVHEREQRGVVEAPARGAEVEPRASAPVLSCPVRGVGRHGRERERVAMPRGPGKASNYSFDYSRFNAAEKAGAEEAAPAAPEGGPDMRELLKNMPGELQEAYRLMMISKESGDKAAEERANELALMAIRRGSPEVQQQFVQELSKKDPHSTQRDQPDQLDQQHEKHSGVFVCALFQCVARLRVMAFQKPPRISLDRCIGPPCAPPACDHIRAELEGVLRTAQLGKGQATQEGLNRAHQKKGDQAEIELCRLTNQDIRLGLRGAKPKIIWKKLIDADMRGPRRPDLFAARWLHKRLVVFLHSLQVLPLFPSLKADGEVEYIPM</sequence>
<comment type="caution">
    <text evidence="2">The sequence shown here is derived from an EMBL/GenBank/DDBJ whole genome shotgun (WGS) entry which is preliminary data.</text>
</comment>
<evidence type="ECO:0000256" key="1">
    <source>
        <dbReference type="SAM" id="MobiDB-lite"/>
    </source>
</evidence>
<dbReference type="EMBL" id="CAUYUJ010013102">
    <property type="protein sequence ID" value="CAK0835520.1"/>
    <property type="molecule type" value="Genomic_DNA"/>
</dbReference>
<gene>
    <name evidence="2" type="ORF">PCOR1329_LOCUS32375</name>
</gene>
<evidence type="ECO:0000313" key="3">
    <source>
        <dbReference type="Proteomes" id="UP001189429"/>
    </source>
</evidence>
<dbReference type="Proteomes" id="UP001189429">
    <property type="component" value="Unassembled WGS sequence"/>
</dbReference>